<dbReference type="OrthoDB" id="62956at2759"/>
<evidence type="ECO:0000313" key="3">
    <source>
        <dbReference type="EMBL" id="GMF26329.1"/>
    </source>
</evidence>
<evidence type="ECO:0000313" key="4">
    <source>
        <dbReference type="Proteomes" id="UP001165121"/>
    </source>
</evidence>
<feature type="compositionally biased region" description="Polar residues" evidence="1">
    <location>
        <begin position="32"/>
        <end position="47"/>
    </location>
</feature>
<organism evidence="3 4">
    <name type="scientific">Phytophthora fragariaefolia</name>
    <dbReference type="NCBI Taxonomy" id="1490495"/>
    <lineage>
        <taxon>Eukaryota</taxon>
        <taxon>Sar</taxon>
        <taxon>Stramenopiles</taxon>
        <taxon>Oomycota</taxon>
        <taxon>Peronosporomycetes</taxon>
        <taxon>Peronosporales</taxon>
        <taxon>Peronosporaceae</taxon>
        <taxon>Phytophthora</taxon>
    </lineage>
</organism>
<dbReference type="Proteomes" id="UP001165121">
    <property type="component" value="Unassembled WGS sequence"/>
</dbReference>
<comment type="caution">
    <text evidence="3">The sequence shown here is derived from an EMBL/GenBank/DDBJ whole genome shotgun (WGS) entry which is preliminary data.</text>
</comment>
<gene>
    <name evidence="3" type="ORF">Pfra01_000493200</name>
</gene>
<evidence type="ECO:0000256" key="1">
    <source>
        <dbReference type="SAM" id="MobiDB-lite"/>
    </source>
</evidence>
<reference evidence="3" key="1">
    <citation type="submission" date="2023-04" db="EMBL/GenBank/DDBJ databases">
        <title>Phytophthora fragariaefolia NBRC 109709.</title>
        <authorList>
            <person name="Ichikawa N."/>
            <person name="Sato H."/>
            <person name="Tonouchi N."/>
        </authorList>
    </citation>
    <scope>NUCLEOTIDE SEQUENCE</scope>
    <source>
        <strain evidence="3">NBRC 109709</strain>
    </source>
</reference>
<proteinExistence type="predicted"/>
<name>A0A9W6X139_9STRA</name>
<sequence>MTRSAHTTRGDEANNGLGVDDVDAASVCGDVTQGQRPDNDSQDTGSSPADAYRWKDCKKVDKQCDGAVLRACSKTGCDRVVHAACSSSMLEMFGATSAFKHIACSKRCYNALIEQTITPVMQVKKRVLWHNDGPTAGISSISVLIDWLTTDALAEKTPADVVESGLEKLSHPCGRGCEEPFSSGPFACGILKLGLPILADMKLALLLLLALPAALAQGDFAELDPDAAAVEEDPQFDPYDDKPRGVGADAQYAPKTRTVESFDFDPSEGLTFYVEGGSRECFYQDAKFEGDELGGAYVVSSADSHIDLEVKNPEGVTVFRRLGDAEGQYLVTPK</sequence>
<dbReference type="InterPro" id="IPR009038">
    <property type="entry name" value="GOLD_dom"/>
</dbReference>
<dbReference type="Pfam" id="PF01105">
    <property type="entry name" value="EMP24_GP25L"/>
    <property type="match status" value="1"/>
</dbReference>
<protein>
    <submittedName>
        <fullName evidence="3">Unnamed protein product</fullName>
    </submittedName>
</protein>
<feature type="domain" description="GOLD" evidence="2">
    <location>
        <begin position="270"/>
        <end position="332"/>
    </location>
</feature>
<feature type="region of interest" description="Disordered" evidence="1">
    <location>
        <begin position="1"/>
        <end position="49"/>
    </location>
</feature>
<dbReference type="EMBL" id="BSXT01000393">
    <property type="protein sequence ID" value="GMF26329.1"/>
    <property type="molecule type" value="Genomic_DNA"/>
</dbReference>
<accession>A0A9W6X139</accession>
<evidence type="ECO:0000259" key="2">
    <source>
        <dbReference type="Pfam" id="PF01105"/>
    </source>
</evidence>
<dbReference type="AlphaFoldDB" id="A0A9W6X139"/>
<keyword evidence="4" id="KW-1185">Reference proteome</keyword>